<comment type="caution">
    <text evidence="1">The sequence shown here is derived from an EMBL/GenBank/DDBJ whole genome shotgun (WGS) entry which is preliminary data.</text>
</comment>
<evidence type="ECO:0000313" key="1">
    <source>
        <dbReference type="EMBL" id="KAH7941260.1"/>
    </source>
</evidence>
<keyword evidence="2" id="KW-1185">Reference proteome</keyword>
<proteinExistence type="predicted"/>
<organism evidence="1 2">
    <name type="scientific">Dermacentor silvarum</name>
    <name type="common">Tick</name>
    <dbReference type="NCBI Taxonomy" id="543639"/>
    <lineage>
        <taxon>Eukaryota</taxon>
        <taxon>Metazoa</taxon>
        <taxon>Ecdysozoa</taxon>
        <taxon>Arthropoda</taxon>
        <taxon>Chelicerata</taxon>
        <taxon>Arachnida</taxon>
        <taxon>Acari</taxon>
        <taxon>Parasitiformes</taxon>
        <taxon>Ixodida</taxon>
        <taxon>Ixodoidea</taxon>
        <taxon>Ixodidae</taxon>
        <taxon>Rhipicephalinae</taxon>
        <taxon>Dermacentor</taxon>
    </lineage>
</organism>
<name>A0ACB8CEQ8_DERSI</name>
<dbReference type="EMBL" id="CM023476">
    <property type="protein sequence ID" value="KAH7941260.1"/>
    <property type="molecule type" value="Genomic_DNA"/>
</dbReference>
<accession>A0ACB8CEQ8</accession>
<gene>
    <name evidence="1" type="ORF">HPB49_011438</name>
</gene>
<reference evidence="1" key="1">
    <citation type="submission" date="2020-05" db="EMBL/GenBank/DDBJ databases">
        <title>Large-scale comparative analyses of tick genomes elucidate their genetic diversity and vector capacities.</title>
        <authorList>
            <person name="Jia N."/>
            <person name="Wang J."/>
            <person name="Shi W."/>
            <person name="Du L."/>
            <person name="Sun Y."/>
            <person name="Zhan W."/>
            <person name="Jiang J."/>
            <person name="Wang Q."/>
            <person name="Zhang B."/>
            <person name="Ji P."/>
            <person name="Sakyi L.B."/>
            <person name="Cui X."/>
            <person name="Yuan T."/>
            <person name="Jiang B."/>
            <person name="Yang W."/>
            <person name="Lam T.T.-Y."/>
            <person name="Chang Q."/>
            <person name="Ding S."/>
            <person name="Wang X."/>
            <person name="Zhu J."/>
            <person name="Ruan X."/>
            <person name="Zhao L."/>
            <person name="Wei J."/>
            <person name="Que T."/>
            <person name="Du C."/>
            <person name="Cheng J."/>
            <person name="Dai P."/>
            <person name="Han X."/>
            <person name="Huang E."/>
            <person name="Gao Y."/>
            <person name="Liu J."/>
            <person name="Shao H."/>
            <person name="Ye R."/>
            <person name="Li L."/>
            <person name="Wei W."/>
            <person name="Wang X."/>
            <person name="Wang C."/>
            <person name="Yang T."/>
            <person name="Huo Q."/>
            <person name="Li W."/>
            <person name="Guo W."/>
            <person name="Chen H."/>
            <person name="Zhou L."/>
            <person name="Ni X."/>
            <person name="Tian J."/>
            <person name="Zhou Y."/>
            <person name="Sheng Y."/>
            <person name="Liu T."/>
            <person name="Pan Y."/>
            <person name="Xia L."/>
            <person name="Li J."/>
            <person name="Zhao F."/>
            <person name="Cao W."/>
        </authorList>
    </citation>
    <scope>NUCLEOTIDE SEQUENCE</scope>
    <source>
        <strain evidence="1">Dsil-2018</strain>
    </source>
</reference>
<protein>
    <submittedName>
        <fullName evidence="1">Uncharacterized protein</fullName>
    </submittedName>
</protein>
<sequence length="126" mass="14364">MPPDYHTHLHQARARAHQKRYGTLPSILYNDAATHAHRRARMVSVNEADFHEMVWASFTYTTFTEEKEAAVALAIIFHPTHEYITVIVAPQAACRNVAKGHIRCSQPPLQPTISLAFPHLFRKPLK</sequence>
<evidence type="ECO:0000313" key="2">
    <source>
        <dbReference type="Proteomes" id="UP000821865"/>
    </source>
</evidence>
<dbReference type="Proteomes" id="UP000821865">
    <property type="component" value="Chromosome 7"/>
</dbReference>